<dbReference type="OrthoDB" id="6430772at2"/>
<keyword evidence="1 2" id="KW-0238">DNA-binding</keyword>
<sequence>MDKQKEILTTALKLFVDYGFHGTATSKIAKEAGVANGTLFHYYKTKEDLIIALYIDIKLRVAQHIESYRDEHTEYKEHFKKQFIGLMLWSLENDYEFRFIQQFYFSPYASLMDYEEIQKLSKKGCEELEEAMEQNHIKKQPIDYLIAIVNNYVFGIQQYLRQSKLTPEEKKEVIYNSYETLWIMIH</sequence>
<dbReference type="SUPFAM" id="SSF46689">
    <property type="entry name" value="Homeodomain-like"/>
    <property type="match status" value="1"/>
</dbReference>
<dbReference type="InterPro" id="IPR001647">
    <property type="entry name" value="HTH_TetR"/>
</dbReference>
<evidence type="ECO:0000313" key="5">
    <source>
        <dbReference type="Proteomes" id="UP000307507"/>
    </source>
</evidence>
<comment type="caution">
    <text evidence="4">The sequence shown here is derived from an EMBL/GenBank/DDBJ whole genome shotgun (WGS) entry which is preliminary data.</text>
</comment>
<evidence type="ECO:0000256" key="2">
    <source>
        <dbReference type="PROSITE-ProRule" id="PRU00335"/>
    </source>
</evidence>
<dbReference type="Pfam" id="PF00440">
    <property type="entry name" value="TetR_N"/>
    <property type="match status" value="1"/>
</dbReference>
<evidence type="ECO:0000313" key="4">
    <source>
        <dbReference type="EMBL" id="THF53255.1"/>
    </source>
</evidence>
<evidence type="ECO:0000256" key="1">
    <source>
        <dbReference type="ARBA" id="ARBA00023125"/>
    </source>
</evidence>
<dbReference type="EMBL" id="SSNZ01000001">
    <property type="protein sequence ID" value="THF53255.1"/>
    <property type="molecule type" value="Genomic_DNA"/>
</dbReference>
<dbReference type="GO" id="GO:0003677">
    <property type="term" value="F:DNA binding"/>
    <property type="evidence" value="ECO:0007669"/>
    <property type="project" value="UniProtKB-UniRule"/>
</dbReference>
<organism evidence="4 5">
    <name type="scientific">Flavobacterium supellecticarium</name>
    <dbReference type="NCBI Taxonomy" id="2565924"/>
    <lineage>
        <taxon>Bacteria</taxon>
        <taxon>Pseudomonadati</taxon>
        <taxon>Bacteroidota</taxon>
        <taxon>Flavobacteriia</taxon>
        <taxon>Flavobacteriales</taxon>
        <taxon>Flavobacteriaceae</taxon>
        <taxon>Flavobacterium</taxon>
    </lineage>
</organism>
<dbReference type="Gene3D" id="1.10.357.10">
    <property type="entry name" value="Tetracycline Repressor, domain 2"/>
    <property type="match status" value="1"/>
</dbReference>
<proteinExistence type="predicted"/>
<feature type="DNA-binding region" description="H-T-H motif" evidence="2">
    <location>
        <begin position="24"/>
        <end position="43"/>
    </location>
</feature>
<dbReference type="InterPro" id="IPR009057">
    <property type="entry name" value="Homeodomain-like_sf"/>
</dbReference>
<dbReference type="PRINTS" id="PR00455">
    <property type="entry name" value="HTHTETR"/>
</dbReference>
<dbReference type="PANTHER" id="PTHR43479">
    <property type="entry name" value="ACREF/ENVCD OPERON REPRESSOR-RELATED"/>
    <property type="match status" value="1"/>
</dbReference>
<keyword evidence="5" id="KW-1185">Reference proteome</keyword>
<accession>A0A4S4A5P0</accession>
<dbReference type="Proteomes" id="UP000307507">
    <property type="component" value="Unassembled WGS sequence"/>
</dbReference>
<dbReference type="PROSITE" id="PS50977">
    <property type="entry name" value="HTH_TETR_2"/>
    <property type="match status" value="1"/>
</dbReference>
<evidence type="ECO:0000259" key="3">
    <source>
        <dbReference type="PROSITE" id="PS50977"/>
    </source>
</evidence>
<dbReference type="InterPro" id="IPR050624">
    <property type="entry name" value="HTH-type_Tx_Regulator"/>
</dbReference>
<dbReference type="AlphaFoldDB" id="A0A4S4A5P0"/>
<protein>
    <submittedName>
        <fullName evidence="4">TetR/AcrR family transcriptional regulator</fullName>
    </submittedName>
</protein>
<dbReference type="PANTHER" id="PTHR43479:SF11">
    <property type="entry name" value="ACREF_ENVCD OPERON REPRESSOR-RELATED"/>
    <property type="match status" value="1"/>
</dbReference>
<feature type="domain" description="HTH tetR-type" evidence="3">
    <location>
        <begin position="1"/>
        <end position="61"/>
    </location>
</feature>
<reference evidence="4 5" key="1">
    <citation type="submission" date="2019-04" db="EMBL/GenBank/DDBJ databases">
        <title>Flavobacterium sp. nov. isolated from construction timber.</title>
        <authorList>
            <person name="Lin S.-Y."/>
            <person name="Chang C.-T."/>
            <person name="Young C.-C."/>
        </authorList>
    </citation>
    <scope>NUCLEOTIDE SEQUENCE [LARGE SCALE GENOMIC DNA]</scope>
    <source>
        <strain evidence="4 5">CC-CTC003</strain>
    </source>
</reference>
<name>A0A4S4A5P0_9FLAO</name>
<gene>
    <name evidence="4" type="ORF">E6C50_03385</name>
</gene>
<dbReference type="RefSeq" id="WP_136401778.1">
    <property type="nucleotide sequence ID" value="NZ_SSNZ01000001.1"/>
</dbReference>